<dbReference type="Proteomes" id="UP000515824">
    <property type="component" value="Segment"/>
</dbReference>
<protein>
    <submittedName>
        <fullName evidence="2">Helix-turn-helix DNA binding domain protein</fullName>
    </submittedName>
</protein>
<dbReference type="EMBL" id="MT776811">
    <property type="protein sequence ID" value="QNJ59606.1"/>
    <property type="molecule type" value="Genomic_DNA"/>
</dbReference>
<organism evidence="2 3">
    <name type="scientific">Arthrobacter phage King2</name>
    <dbReference type="NCBI Taxonomy" id="2762386"/>
    <lineage>
        <taxon>Viruses</taxon>
        <taxon>Duplodnaviria</taxon>
        <taxon>Heunggongvirae</taxon>
        <taxon>Uroviricota</taxon>
        <taxon>Caudoviricetes</taxon>
        <taxon>Berryhillviridae</taxon>
        <taxon>Jawnskivirus</taxon>
        <taxon>Jawnskivirus king2</taxon>
    </lineage>
</organism>
<reference evidence="2 3" key="1">
    <citation type="submission" date="2020-07" db="EMBL/GenBank/DDBJ databases">
        <authorList>
            <person name="Nako S."/>
            <person name="Toma J."/>
            <person name="Patel S."/>
            <person name="Evtimov V.S."/>
            <person name="Gupta M."/>
            <person name="Mulukutla S."/>
            <person name="Chin A."/>
            <person name="Ariel J.D."/>
            <person name="Lizotte J.G."/>
            <person name="Godshall S.L."/>
            <person name="Heck A.E."/>
            <person name="Lamb G.M."/>
            <person name="Ponna A.K."/>
            <person name="DiCamillo L.T."/>
            <person name="Hornbaker A.C."/>
            <person name="Suh J.C."/>
            <person name="Rajasekaran J.V."/>
            <person name="Kim M.H."/>
            <person name="Dabre S."/>
            <person name="Wang C."/>
            <person name="Orlik V.A."/>
            <person name="Nguyen E.T."/>
            <person name="Khakhina S."/>
            <person name="Gurney S.M.R."/>
            <person name="Garlena R.A."/>
            <person name="Russell D.A."/>
            <person name="Pope W.H."/>
            <person name="Jacobs-Sera D."/>
            <person name="Hatfull G.F."/>
        </authorList>
    </citation>
    <scope>NUCLEOTIDE SEQUENCE [LARGE SCALE GENOMIC DNA]</scope>
</reference>
<accession>A0A7G8LQT4</accession>
<keyword evidence="3" id="KW-1185">Reference proteome</keyword>
<feature type="region of interest" description="Disordered" evidence="1">
    <location>
        <begin position="1"/>
        <end position="23"/>
    </location>
</feature>
<name>A0A7G8LQT4_9CAUD</name>
<evidence type="ECO:0000313" key="3">
    <source>
        <dbReference type="Proteomes" id="UP000515824"/>
    </source>
</evidence>
<dbReference type="Pfam" id="PF13412">
    <property type="entry name" value="HTH_24"/>
    <property type="match status" value="1"/>
</dbReference>
<evidence type="ECO:0000313" key="2">
    <source>
        <dbReference type="EMBL" id="QNJ59606.1"/>
    </source>
</evidence>
<evidence type="ECO:0000256" key="1">
    <source>
        <dbReference type="SAM" id="MobiDB-lite"/>
    </source>
</evidence>
<gene>
    <name evidence="2" type="primary">36</name>
    <name evidence="2" type="ORF">SEA_KING2_36</name>
</gene>
<sequence length="72" mass="7638">MSTEPLPAGEQAPGIPEQLAEAARQSKAARAHLVESVLDAKAHNITNVDIAKQIGVTEAAVRQIIKRAEQQA</sequence>
<proteinExistence type="predicted"/>